<name>A0A834XFK7_9FABA</name>
<organism evidence="1 2">
    <name type="scientific">Senna tora</name>
    <dbReference type="NCBI Taxonomy" id="362788"/>
    <lineage>
        <taxon>Eukaryota</taxon>
        <taxon>Viridiplantae</taxon>
        <taxon>Streptophyta</taxon>
        <taxon>Embryophyta</taxon>
        <taxon>Tracheophyta</taxon>
        <taxon>Spermatophyta</taxon>
        <taxon>Magnoliopsida</taxon>
        <taxon>eudicotyledons</taxon>
        <taxon>Gunneridae</taxon>
        <taxon>Pentapetalae</taxon>
        <taxon>rosids</taxon>
        <taxon>fabids</taxon>
        <taxon>Fabales</taxon>
        <taxon>Fabaceae</taxon>
        <taxon>Caesalpinioideae</taxon>
        <taxon>Cassia clade</taxon>
        <taxon>Senna</taxon>
    </lineage>
</organism>
<dbReference type="Proteomes" id="UP000634136">
    <property type="component" value="Unassembled WGS sequence"/>
</dbReference>
<dbReference type="EMBL" id="JAAIUW010000002">
    <property type="protein sequence ID" value="KAF7842338.1"/>
    <property type="molecule type" value="Genomic_DNA"/>
</dbReference>
<gene>
    <name evidence="1" type="ORF">G2W53_004636</name>
</gene>
<protein>
    <submittedName>
        <fullName evidence="1">Uncharacterized protein</fullName>
    </submittedName>
</protein>
<keyword evidence="2" id="KW-1185">Reference proteome</keyword>
<proteinExistence type="predicted"/>
<accession>A0A834XFK7</accession>
<comment type="caution">
    <text evidence="1">The sequence shown here is derived from an EMBL/GenBank/DDBJ whole genome shotgun (WGS) entry which is preliminary data.</text>
</comment>
<reference evidence="1" key="1">
    <citation type="submission" date="2020-09" db="EMBL/GenBank/DDBJ databases">
        <title>Genome-Enabled Discovery of Anthraquinone Biosynthesis in Senna tora.</title>
        <authorList>
            <person name="Kang S.-H."/>
            <person name="Pandey R.P."/>
            <person name="Lee C.-M."/>
            <person name="Sim J.-S."/>
            <person name="Jeong J.-T."/>
            <person name="Choi B.-S."/>
            <person name="Jung M."/>
            <person name="Ginzburg D."/>
            <person name="Zhao K."/>
            <person name="Won S.Y."/>
            <person name="Oh T.-J."/>
            <person name="Yu Y."/>
            <person name="Kim N.-H."/>
            <person name="Lee O.R."/>
            <person name="Lee T.-H."/>
            <person name="Bashyal P."/>
            <person name="Kim T.-S."/>
            <person name="Lee W.-H."/>
            <person name="Kawkins C."/>
            <person name="Kim C.-K."/>
            <person name="Kim J.S."/>
            <person name="Ahn B.O."/>
            <person name="Rhee S.Y."/>
            <person name="Sohng J.K."/>
        </authorList>
    </citation>
    <scope>NUCLEOTIDE SEQUENCE</scope>
    <source>
        <tissue evidence="1">Leaf</tissue>
    </source>
</reference>
<dbReference type="AlphaFoldDB" id="A0A834XFK7"/>
<sequence>MATAHYQLQQELIAANHREKVGQHHSYGAVAPFGEKFEELDSRNRMLLLQRHLYDVAAAFRRGSMGNSRIH</sequence>
<evidence type="ECO:0000313" key="2">
    <source>
        <dbReference type="Proteomes" id="UP000634136"/>
    </source>
</evidence>
<evidence type="ECO:0000313" key="1">
    <source>
        <dbReference type="EMBL" id="KAF7842338.1"/>
    </source>
</evidence>